<dbReference type="VEuPathDB" id="FungiDB:RhiirFUN_004852"/>
<gene>
    <name evidence="2" type="ORF">RhiirA4_447861</name>
</gene>
<evidence type="ECO:0000256" key="1">
    <source>
        <dbReference type="SAM" id="MobiDB-lite"/>
    </source>
</evidence>
<reference evidence="2 3" key="1">
    <citation type="submission" date="2015-10" db="EMBL/GenBank/DDBJ databases">
        <title>Genome analyses suggest a sexual origin of heterokaryosis in a supposedly ancient asexual fungus.</title>
        <authorList>
            <person name="Ropars J."/>
            <person name="Sedzielewska K."/>
            <person name="Noel J."/>
            <person name="Charron P."/>
            <person name="Farinelli L."/>
            <person name="Marton T."/>
            <person name="Kruger M."/>
            <person name="Pelin A."/>
            <person name="Brachmann A."/>
            <person name="Corradi N."/>
        </authorList>
    </citation>
    <scope>NUCLEOTIDE SEQUENCE [LARGE SCALE GENOMIC DNA]</scope>
    <source>
        <strain evidence="2 3">A4</strain>
    </source>
</reference>
<dbReference type="VEuPathDB" id="FungiDB:RhiirA1_521486"/>
<keyword evidence="3" id="KW-1185">Reference proteome</keyword>
<organism evidence="2 3">
    <name type="scientific">Rhizophagus irregularis</name>
    <dbReference type="NCBI Taxonomy" id="588596"/>
    <lineage>
        <taxon>Eukaryota</taxon>
        <taxon>Fungi</taxon>
        <taxon>Fungi incertae sedis</taxon>
        <taxon>Mucoromycota</taxon>
        <taxon>Glomeromycotina</taxon>
        <taxon>Glomeromycetes</taxon>
        <taxon>Glomerales</taxon>
        <taxon>Glomeraceae</taxon>
        <taxon>Rhizophagus</taxon>
    </lineage>
</organism>
<proteinExistence type="predicted"/>
<dbReference type="VEuPathDB" id="FungiDB:FUN_023875"/>
<dbReference type="Proteomes" id="UP000234323">
    <property type="component" value="Unassembled WGS sequence"/>
</dbReference>
<feature type="region of interest" description="Disordered" evidence="1">
    <location>
        <begin position="456"/>
        <end position="478"/>
    </location>
</feature>
<evidence type="ECO:0008006" key="4">
    <source>
        <dbReference type="Google" id="ProtNLM"/>
    </source>
</evidence>
<comment type="caution">
    <text evidence="2">The sequence shown here is derived from an EMBL/GenBank/DDBJ whole genome shotgun (WGS) entry which is preliminary data.</text>
</comment>
<feature type="region of interest" description="Disordered" evidence="1">
    <location>
        <begin position="176"/>
        <end position="206"/>
    </location>
</feature>
<evidence type="ECO:0000313" key="3">
    <source>
        <dbReference type="Proteomes" id="UP000234323"/>
    </source>
</evidence>
<feature type="compositionally biased region" description="Low complexity" evidence="1">
    <location>
        <begin position="192"/>
        <end position="205"/>
    </location>
</feature>
<dbReference type="AlphaFoldDB" id="A0A2I1H588"/>
<protein>
    <recommendedName>
        <fullName evidence="4">F-box domain-containing protein</fullName>
    </recommendedName>
</protein>
<name>A0A2I1H588_9GLOM</name>
<dbReference type="EMBL" id="LLXI01001516">
    <property type="protein sequence ID" value="PKY54036.1"/>
    <property type="molecule type" value="Genomic_DNA"/>
</dbReference>
<sequence length="592" mass="69556">MRQILLPDECLNELLLYLDNKTLYKCLFVNRNYCRYAIPILWERPFKPSFMNSKHSLIINTLLNCLDKEEITTLIPFQINITENRTPLFEYGKFIKIIDQEFVKQNIITWLNSTNGKVFTERYNIAKYQDIRVKKLINVIYHMIIRQGSNLKELNLRVFQSDFYIDLPKFSIFDNNNNNNNNNEEEDDDNNNNKNNNNNNNNNNNYYPGIKNLRSLKIDIDLESNDDKYQNTMEFLKSIHKSCNNIINCNLLIYKLNYNFVKEFVNIIKSQPLKRISIYTNFLEQHKKEIIYALEYRSNTLRELIFIYMDFKNIDLSSLTKLENLEKLEFDNCEGFTYEHCNIFSKKKFQLKEFKLWHDDLDVIYDSDNVYDQLGINLNVIVGMIITLGGVSLLKLSLNIITSETIKAVKDSCPKINFLHMRLISSKHLNSIIPLICDLSLLKILHIQMDPDEIMNGNNNNNNNGNNGNNGNNNNNNHNGSNQLVEILGDHLITVEYLYLNVDVCLSSFKYFTNNSKVNLKKWIIPYDESLRKDYLICVNNYQKIHNSLKVLGIDESEDGFCWNDEELEIIDSLKSQGIDVVPSNRFIKSFY</sequence>
<accession>A0A2I1H588</accession>
<evidence type="ECO:0000313" key="2">
    <source>
        <dbReference type="EMBL" id="PKY54036.1"/>
    </source>
</evidence>